<name>A0AAD9L1S8_RIDPI</name>
<feature type="domain" description="CMP" evidence="10">
    <location>
        <begin position="5"/>
        <end position="107"/>
    </location>
</feature>
<feature type="DNA-binding region" description="Homeobox" evidence="6">
    <location>
        <begin position="639"/>
        <end position="708"/>
    </location>
</feature>
<evidence type="ECO:0000256" key="6">
    <source>
        <dbReference type="PROSITE-ProRule" id="PRU00108"/>
    </source>
</evidence>
<accession>A0AAD9L1S8</accession>
<dbReference type="EMBL" id="JAODUO010000408">
    <property type="protein sequence ID" value="KAK2181172.1"/>
    <property type="molecule type" value="Genomic_DNA"/>
</dbReference>
<dbReference type="InterPro" id="IPR039673">
    <property type="entry name" value="SATB1/SATB2"/>
</dbReference>
<feature type="compositionally biased region" description="Polar residues" evidence="8">
    <location>
        <begin position="476"/>
        <end position="489"/>
    </location>
</feature>
<keyword evidence="5 6" id="KW-0539">Nucleus</keyword>
<dbReference type="GO" id="GO:0006338">
    <property type="term" value="P:chromatin remodeling"/>
    <property type="evidence" value="ECO:0007669"/>
    <property type="project" value="InterPro"/>
</dbReference>
<keyword evidence="2" id="KW-0832">Ubl conjugation</keyword>
<dbReference type="GO" id="GO:0000981">
    <property type="term" value="F:DNA-binding transcription factor activity, RNA polymerase II-specific"/>
    <property type="evidence" value="ECO:0007669"/>
    <property type="project" value="TreeGrafter"/>
</dbReference>
<evidence type="ECO:0000313" key="12">
    <source>
        <dbReference type="Proteomes" id="UP001209878"/>
    </source>
</evidence>
<dbReference type="InterPro" id="IPR032392">
    <property type="entry name" value="ULD"/>
</dbReference>
<dbReference type="GO" id="GO:0005634">
    <property type="term" value="C:nucleus"/>
    <property type="evidence" value="ECO:0007669"/>
    <property type="project" value="UniProtKB-SubCell"/>
</dbReference>
<dbReference type="PROSITE" id="PS50071">
    <property type="entry name" value="HOMEOBOX_2"/>
    <property type="match status" value="2"/>
</dbReference>
<feature type="compositionally biased region" description="Basic and acidic residues" evidence="8">
    <location>
        <begin position="405"/>
        <end position="415"/>
    </location>
</feature>
<evidence type="ECO:0000256" key="1">
    <source>
        <dbReference type="ARBA" id="ARBA00022737"/>
    </source>
</evidence>
<dbReference type="CDD" id="cd00086">
    <property type="entry name" value="homeodomain"/>
    <property type="match status" value="2"/>
</dbReference>
<reference evidence="11" key="1">
    <citation type="journal article" date="2023" name="Mol. Biol. Evol.">
        <title>Third-Generation Sequencing Reveals the Adaptive Role of the Epigenome in Three Deep-Sea Polychaetes.</title>
        <authorList>
            <person name="Perez M."/>
            <person name="Aroh O."/>
            <person name="Sun Y."/>
            <person name="Lan Y."/>
            <person name="Juniper S.K."/>
            <person name="Young C.R."/>
            <person name="Angers B."/>
            <person name="Qian P.Y."/>
        </authorList>
    </citation>
    <scope>NUCLEOTIDE SEQUENCE</scope>
    <source>
        <strain evidence="11">R07B-5</strain>
    </source>
</reference>
<evidence type="ECO:0000256" key="2">
    <source>
        <dbReference type="ARBA" id="ARBA00022843"/>
    </source>
</evidence>
<feature type="region of interest" description="Disordered" evidence="8">
    <location>
        <begin position="405"/>
        <end position="523"/>
    </location>
</feature>
<feature type="DNA-binding region" description="Homeobox" evidence="6">
    <location>
        <begin position="277"/>
        <end position="335"/>
    </location>
</feature>
<dbReference type="AlphaFoldDB" id="A0AAD9L1S8"/>
<dbReference type="PANTHER" id="PTHR15116:SF16">
    <property type="entry name" value="DEFECTIVE PROVENTRICULUS, ISOFORM A"/>
    <property type="match status" value="1"/>
</dbReference>
<evidence type="ECO:0000256" key="8">
    <source>
        <dbReference type="SAM" id="MobiDB-lite"/>
    </source>
</evidence>
<evidence type="ECO:0000259" key="10">
    <source>
        <dbReference type="PROSITE" id="PS51982"/>
    </source>
</evidence>
<evidence type="ECO:0000256" key="3">
    <source>
        <dbReference type="ARBA" id="ARBA00023125"/>
    </source>
</evidence>
<proteinExistence type="predicted"/>
<keyword evidence="1" id="KW-0677">Repeat</keyword>
<dbReference type="InterPro" id="IPR001356">
    <property type="entry name" value="HD"/>
</dbReference>
<feature type="domain" description="Homeobox" evidence="9">
    <location>
        <begin position="637"/>
        <end position="707"/>
    </location>
</feature>
<dbReference type="Pfam" id="PF00046">
    <property type="entry name" value="Homeodomain"/>
    <property type="match status" value="1"/>
</dbReference>
<dbReference type="Proteomes" id="UP001209878">
    <property type="component" value="Unassembled WGS sequence"/>
</dbReference>
<feature type="domain" description="Homeobox" evidence="9">
    <location>
        <begin position="275"/>
        <end position="334"/>
    </location>
</feature>
<dbReference type="SUPFAM" id="SSF46689">
    <property type="entry name" value="Homeodomain-like"/>
    <property type="match status" value="2"/>
</dbReference>
<dbReference type="Gene3D" id="3.10.20.710">
    <property type="entry name" value="SATB, ubiquitin-like oligomerisation domain"/>
    <property type="match status" value="1"/>
</dbReference>
<feature type="compositionally biased region" description="Basic and acidic residues" evidence="8">
    <location>
        <begin position="808"/>
        <end position="831"/>
    </location>
</feature>
<dbReference type="FunFam" id="1.10.10.60:FF:000169">
    <property type="entry name" value="DNA-binding protein SATB1"/>
    <property type="match status" value="2"/>
</dbReference>
<evidence type="ECO:0000313" key="11">
    <source>
        <dbReference type="EMBL" id="KAK2181172.1"/>
    </source>
</evidence>
<feature type="compositionally biased region" description="Polar residues" evidence="8">
    <location>
        <begin position="432"/>
        <end position="442"/>
    </location>
</feature>
<gene>
    <name evidence="11" type="ORF">NP493_408g01000</name>
</gene>
<feature type="region of interest" description="Disordered" evidence="8">
    <location>
        <begin position="732"/>
        <end position="855"/>
    </location>
</feature>
<dbReference type="Pfam" id="PF16534">
    <property type="entry name" value="ULD"/>
    <property type="match status" value="1"/>
</dbReference>
<comment type="caution">
    <text evidence="11">The sequence shown here is derived from an EMBL/GenBank/DDBJ whole genome shotgun (WGS) entry which is preliminary data.</text>
</comment>
<dbReference type="PANTHER" id="PTHR15116">
    <property type="entry name" value="DNA-BINDING PROTEIN SATB FAMILY MEMBER"/>
    <property type="match status" value="1"/>
</dbReference>
<evidence type="ECO:0000259" key="9">
    <source>
        <dbReference type="PROSITE" id="PS50071"/>
    </source>
</evidence>
<dbReference type="SMART" id="SM00389">
    <property type="entry name" value="HOX"/>
    <property type="match status" value="2"/>
</dbReference>
<feature type="compositionally biased region" description="Basic and acidic residues" evidence="8">
    <location>
        <begin position="751"/>
        <end position="766"/>
    </location>
</feature>
<keyword evidence="3 6" id="KW-0238">DNA-binding</keyword>
<comment type="subcellular location">
    <subcellularLocation>
        <location evidence="6 7">Nucleus</location>
    </subcellularLocation>
</comment>
<feature type="compositionally biased region" description="Low complexity" evidence="8">
    <location>
        <begin position="506"/>
        <end position="516"/>
    </location>
</feature>
<keyword evidence="4 6" id="KW-0371">Homeobox</keyword>
<feature type="compositionally biased region" description="Acidic residues" evidence="8">
    <location>
        <begin position="767"/>
        <end position="776"/>
    </location>
</feature>
<sequence>MSGTTTFVPIHCIVEQTASPSSGKHGSEANVELDTYAILPSSALFSDIVRIALLKIGYSSSEAMGTIQIRNWKPLTFDTITENPDATIEEVLGDMTSLSTLRLRLCRGSVFDMAINWSEIIIELAGNKEWMTTDSVQVTLGDEKRPTQSKRCVMDEIKEKLLQFLLQRSQGMLSSSGCPIEKTLLSQMSKGEFSMATIPAETRQAFNKWYLEQQRLGPHPPLRAINNKRKISDVADKKPNNFATSTPVTGSTMSRTDAANFSLGKLQTRASFDHEHEIPRLQQWFAENQHPKREQMIEYLNELNLLDCRKGGKPLDLANISYWFKNARASLRRVNKSADMSENVESCDDGDMRMNDIVQSQLSPMSPASMVDVPELPNRNAVYVVNPLLSQSDGRDTEVVRIGEEQMADPDHMDPTPENYSSKCSDGADPENTIQSDQQPSGGLSPDLTRHNGISPRPTCDDQATDLSLKHRKNSTESITTQDSQSSTEGARVGRLVIKEEGHSRSTSSAATPSPSGDIQSQYDHKPMLHMHSQQHLQQHAMQMAAMSQALNLHYVHPAAALYHRLDGSTGGGGSGVTNFPSDAKLNLGKSSSNWNFPSDSKLSLSTASNNWSFASDSKMNLSTTSSNCSFGSEPDRKKRSRVFIDPLTEIPKLEVWFLDDTHPSSHMIEKYTEELNRSPYRMRFPKLEAKNVQLWFKNHRAKVKRARLESLTSEALLPPEFPDTHIQEAQGAALGAGKAWDSDAVSEGGDGPKSEDAQGRGKPWEDDVVSDGADEPDAKVAKIDKLRIAMSDADNSDGDRNTVSGSDTDRNDDRDCPLDTERDSERDCHLDLMTTPQTSTPSDVPHINQLSVAV</sequence>
<dbReference type="GO" id="GO:0000978">
    <property type="term" value="F:RNA polymerase II cis-regulatory region sequence-specific DNA binding"/>
    <property type="evidence" value="ECO:0007669"/>
    <property type="project" value="TreeGrafter"/>
</dbReference>
<dbReference type="InterPro" id="IPR038224">
    <property type="entry name" value="SATB_ULD_sf"/>
</dbReference>
<evidence type="ECO:0000256" key="7">
    <source>
        <dbReference type="RuleBase" id="RU000682"/>
    </source>
</evidence>
<keyword evidence="12" id="KW-1185">Reference proteome</keyword>
<feature type="compositionally biased region" description="Polar residues" evidence="8">
    <location>
        <begin position="835"/>
        <end position="855"/>
    </location>
</feature>
<evidence type="ECO:0000256" key="5">
    <source>
        <dbReference type="ARBA" id="ARBA00023242"/>
    </source>
</evidence>
<dbReference type="InterPro" id="IPR009057">
    <property type="entry name" value="Homeodomain-like_sf"/>
</dbReference>
<protein>
    <submittedName>
        <fullName evidence="11">Uncharacterized protein</fullName>
    </submittedName>
</protein>
<dbReference type="PROSITE" id="PS51982">
    <property type="entry name" value="CMP"/>
    <property type="match status" value="1"/>
</dbReference>
<feature type="compositionally biased region" description="Basic and acidic residues" evidence="8">
    <location>
        <begin position="777"/>
        <end position="788"/>
    </location>
</feature>
<organism evidence="11 12">
    <name type="scientific">Ridgeia piscesae</name>
    <name type="common">Tubeworm</name>
    <dbReference type="NCBI Taxonomy" id="27915"/>
    <lineage>
        <taxon>Eukaryota</taxon>
        <taxon>Metazoa</taxon>
        <taxon>Spiralia</taxon>
        <taxon>Lophotrochozoa</taxon>
        <taxon>Annelida</taxon>
        <taxon>Polychaeta</taxon>
        <taxon>Sedentaria</taxon>
        <taxon>Canalipalpata</taxon>
        <taxon>Sabellida</taxon>
        <taxon>Siboglinidae</taxon>
        <taxon>Ridgeia</taxon>
    </lineage>
</organism>
<dbReference type="Gene3D" id="1.10.10.60">
    <property type="entry name" value="Homeodomain-like"/>
    <property type="match status" value="2"/>
</dbReference>
<evidence type="ECO:0000256" key="4">
    <source>
        <dbReference type="ARBA" id="ARBA00023155"/>
    </source>
</evidence>